<feature type="region of interest" description="Disordered" evidence="1">
    <location>
        <begin position="390"/>
        <end position="409"/>
    </location>
</feature>
<dbReference type="InterPro" id="IPR011047">
    <property type="entry name" value="Quinoprotein_ADH-like_sf"/>
</dbReference>
<feature type="region of interest" description="Disordered" evidence="1">
    <location>
        <begin position="219"/>
        <end position="238"/>
    </location>
</feature>
<dbReference type="EMBL" id="FONV01000006">
    <property type="protein sequence ID" value="SFF15604.1"/>
    <property type="molecule type" value="Genomic_DNA"/>
</dbReference>
<organism evidence="2 3">
    <name type="scientific">Actinoplanes philippinensis</name>
    <dbReference type="NCBI Taxonomy" id="35752"/>
    <lineage>
        <taxon>Bacteria</taxon>
        <taxon>Bacillati</taxon>
        <taxon>Actinomycetota</taxon>
        <taxon>Actinomycetes</taxon>
        <taxon>Micromonosporales</taxon>
        <taxon>Micromonosporaceae</taxon>
        <taxon>Actinoplanes</taxon>
    </lineage>
</organism>
<dbReference type="OrthoDB" id="3303686at2"/>
<dbReference type="Gene3D" id="2.130.10.10">
    <property type="entry name" value="YVTN repeat-like/Quinoprotein amine dehydrogenase"/>
    <property type="match status" value="1"/>
</dbReference>
<keyword evidence="3" id="KW-1185">Reference proteome</keyword>
<gene>
    <name evidence="2" type="ORF">SAMN05421541_106466</name>
</gene>
<evidence type="ECO:0000256" key="1">
    <source>
        <dbReference type="SAM" id="MobiDB-lite"/>
    </source>
</evidence>
<feature type="region of interest" description="Disordered" evidence="1">
    <location>
        <begin position="1"/>
        <end position="36"/>
    </location>
</feature>
<proteinExistence type="predicted"/>
<dbReference type="AlphaFoldDB" id="A0A1I2GCX6"/>
<sequence length="409" mass="40735">MWQTLITDSPGPDPASSTGRWRRSWSTGGGSATAVARTTGADPGGAAYAAGGSVAAAACAVGADSVGVAYAAGGSVTAVACAVGADLIAVACRGGRLRLHRGSGELVAECGTERRADLMELAFACHMGRPYVASLDRGNVLQLWDATDATPLTALKLTGRRGANLALLSIGGRLIASITGDRWRGVLIDLASGRKTARDEFDGHPVTYLNGDPVTVTADPGGDLRITPAGAPDPAAPFSAAPPARLPVAPLPATPAARLPAAPLPVAPAAPFPATPAGAGCLPVAVSAGAASVTAGPTDGVTFDGTPPVATSAPAARSTPVVCFQAGGRLLAAVVHNHDVVIWDVAERQPLESLQVGTPVTGLAATSLGDLVILAAGEAVFMAYRPHSDAVDQPSTETVSTESAASGFL</sequence>
<reference evidence="2 3" key="1">
    <citation type="submission" date="2016-10" db="EMBL/GenBank/DDBJ databases">
        <authorList>
            <person name="de Groot N.N."/>
        </authorList>
    </citation>
    <scope>NUCLEOTIDE SEQUENCE [LARGE SCALE GENOMIC DNA]</scope>
    <source>
        <strain evidence="2 3">DSM 43019</strain>
    </source>
</reference>
<protein>
    <submittedName>
        <fullName evidence="2">Uncharacterized protein</fullName>
    </submittedName>
</protein>
<dbReference type="Proteomes" id="UP000199645">
    <property type="component" value="Unassembled WGS sequence"/>
</dbReference>
<dbReference type="STRING" id="35752.SAMN05421541_106466"/>
<accession>A0A1I2GCX6</accession>
<dbReference type="InterPro" id="IPR015943">
    <property type="entry name" value="WD40/YVTN_repeat-like_dom_sf"/>
</dbReference>
<feature type="compositionally biased region" description="Low complexity" evidence="1">
    <location>
        <begin position="395"/>
        <end position="409"/>
    </location>
</feature>
<name>A0A1I2GCX6_9ACTN</name>
<evidence type="ECO:0000313" key="3">
    <source>
        <dbReference type="Proteomes" id="UP000199645"/>
    </source>
</evidence>
<dbReference type="RefSeq" id="WP_093615587.1">
    <property type="nucleotide sequence ID" value="NZ_BOMT01000027.1"/>
</dbReference>
<dbReference type="SUPFAM" id="SSF50998">
    <property type="entry name" value="Quinoprotein alcohol dehydrogenase-like"/>
    <property type="match status" value="1"/>
</dbReference>
<evidence type="ECO:0000313" key="2">
    <source>
        <dbReference type="EMBL" id="SFF15604.1"/>
    </source>
</evidence>
<feature type="compositionally biased region" description="Low complexity" evidence="1">
    <location>
        <begin position="228"/>
        <end position="238"/>
    </location>
</feature>